<proteinExistence type="inferred from homology"/>
<dbReference type="GO" id="GO:0008234">
    <property type="term" value="F:cysteine-type peptidase activity"/>
    <property type="evidence" value="ECO:0007669"/>
    <property type="project" value="UniProtKB-KW"/>
</dbReference>
<accession>A0A9Q4AZW2</accession>
<reference evidence="9" key="1">
    <citation type="submission" date="2020-06" db="EMBL/GenBank/DDBJ databases">
        <title>Insight into the genomes of haloalkaliphilic bacilli from Kenyan soda lakes.</title>
        <authorList>
            <person name="Mwirichia R."/>
            <person name="Villamizar G.C."/>
            <person name="Poehlein A."/>
            <person name="Mugweru J."/>
            <person name="Kipnyargis A."/>
            <person name="Kiplimo D."/>
            <person name="Orwa P."/>
            <person name="Daniel R."/>
        </authorList>
    </citation>
    <scope>NUCLEOTIDE SEQUENCE</scope>
    <source>
        <strain evidence="9">B1096_S55</strain>
    </source>
</reference>
<evidence type="ECO:0000313" key="10">
    <source>
        <dbReference type="Proteomes" id="UP001057753"/>
    </source>
</evidence>
<dbReference type="Pfam" id="PF00877">
    <property type="entry name" value="NLPC_P60"/>
    <property type="match status" value="1"/>
</dbReference>
<dbReference type="AlphaFoldDB" id="A0A9Q4AZW2"/>
<evidence type="ECO:0000256" key="1">
    <source>
        <dbReference type="ARBA" id="ARBA00007074"/>
    </source>
</evidence>
<feature type="compositionally biased region" description="Basic and acidic residues" evidence="7">
    <location>
        <begin position="252"/>
        <end position="262"/>
    </location>
</feature>
<evidence type="ECO:0000256" key="3">
    <source>
        <dbReference type="ARBA" id="ARBA00022729"/>
    </source>
</evidence>
<evidence type="ECO:0000256" key="4">
    <source>
        <dbReference type="ARBA" id="ARBA00022801"/>
    </source>
</evidence>
<feature type="compositionally biased region" description="Low complexity" evidence="7">
    <location>
        <begin position="263"/>
        <end position="293"/>
    </location>
</feature>
<dbReference type="Gene3D" id="6.10.250.3150">
    <property type="match status" value="1"/>
</dbReference>
<feature type="region of interest" description="Disordered" evidence="7">
    <location>
        <begin position="252"/>
        <end position="305"/>
    </location>
</feature>
<feature type="domain" description="NlpC/P60" evidence="8">
    <location>
        <begin position="296"/>
        <end position="423"/>
    </location>
</feature>
<protein>
    <submittedName>
        <fullName evidence="9">C40 family peptidase</fullName>
    </submittedName>
</protein>
<dbReference type="PANTHER" id="PTHR47053:SF1">
    <property type="entry name" value="MUREIN DD-ENDOPEPTIDASE MEPH-RELATED"/>
    <property type="match status" value="1"/>
</dbReference>
<dbReference type="PANTHER" id="PTHR47053">
    <property type="entry name" value="MUREIN DD-ENDOPEPTIDASE MEPH-RELATED"/>
    <property type="match status" value="1"/>
</dbReference>
<keyword evidence="2" id="KW-0645">Protease</keyword>
<evidence type="ECO:0000256" key="2">
    <source>
        <dbReference type="ARBA" id="ARBA00022670"/>
    </source>
</evidence>
<gene>
    <name evidence="9" type="ORF">HXA33_04685</name>
</gene>
<keyword evidence="5" id="KW-0788">Thiol protease</keyword>
<dbReference type="Proteomes" id="UP001057753">
    <property type="component" value="Unassembled WGS sequence"/>
</dbReference>
<dbReference type="EMBL" id="JABXYM010000001">
    <property type="protein sequence ID" value="MCR6095833.1"/>
    <property type="molecule type" value="Genomic_DNA"/>
</dbReference>
<evidence type="ECO:0000259" key="8">
    <source>
        <dbReference type="PROSITE" id="PS51935"/>
    </source>
</evidence>
<comment type="caution">
    <text evidence="9">The sequence shown here is derived from an EMBL/GenBank/DDBJ whole genome shotgun (WGS) entry which is preliminary data.</text>
</comment>
<dbReference type="InterPro" id="IPR057309">
    <property type="entry name" value="PcsB_CC"/>
</dbReference>
<dbReference type="Gene3D" id="3.90.1720.10">
    <property type="entry name" value="endopeptidase domain like (from Nostoc punctiforme)"/>
    <property type="match status" value="1"/>
</dbReference>
<keyword evidence="4" id="KW-0378">Hydrolase</keyword>
<evidence type="ECO:0000256" key="7">
    <source>
        <dbReference type="SAM" id="MobiDB-lite"/>
    </source>
</evidence>
<keyword evidence="10" id="KW-1185">Reference proteome</keyword>
<dbReference type="Pfam" id="PF24568">
    <property type="entry name" value="CC_PcsB"/>
    <property type="match status" value="1"/>
</dbReference>
<dbReference type="InterPro" id="IPR051202">
    <property type="entry name" value="Peptidase_C40"/>
</dbReference>
<comment type="similarity">
    <text evidence="1">Belongs to the peptidase C40 family.</text>
</comment>
<dbReference type="InterPro" id="IPR000064">
    <property type="entry name" value="NLP_P60_dom"/>
</dbReference>
<sequence>MKRVMGLSFVVGMSSLLIFPTGMVEATANLESEQEEIQEQREEIQSNLSEAEQELAEILDEIEEINTQIEETDEAIQDNIAKMEETEEEIEEQEAAIDELEEEIEGLEKDIEERFELLKERASAYQKNGGNTRYLEVVLGSESFSDFVSRVFTVNKIAQADNEIIDQLEESQQKLEDSQAELQETLDSLNELHVEMEGMQMYLEEQQEGNDRLKEELEAKEAETENMMASLLEEDENLRSEEADIQARIDAERQRQQEERDAQAAAESNSSSSNSSNGSSNSNSGSSAASTASSGGGNGGDVTQVGQKYIGNSTYRFGRGRNSYDIENGIFDCSAFVAWSFSQVGISLPASTDGQKNAGRQVSTSEMRPGDLVFFNTYKTDGHVGIYMGGGQFIGAQSSTGVAIASLNSGYWGDVFNGRVVRVQ</sequence>
<evidence type="ECO:0000256" key="6">
    <source>
        <dbReference type="SAM" id="Coils"/>
    </source>
</evidence>
<dbReference type="SUPFAM" id="SSF54001">
    <property type="entry name" value="Cysteine proteinases"/>
    <property type="match status" value="1"/>
</dbReference>
<dbReference type="InterPro" id="IPR038765">
    <property type="entry name" value="Papain-like_cys_pep_sf"/>
</dbReference>
<evidence type="ECO:0000313" key="9">
    <source>
        <dbReference type="EMBL" id="MCR6095833.1"/>
    </source>
</evidence>
<name>A0A9Q4AZW2_SALAG</name>
<dbReference type="GO" id="GO:0006508">
    <property type="term" value="P:proteolysis"/>
    <property type="evidence" value="ECO:0007669"/>
    <property type="project" value="UniProtKB-KW"/>
</dbReference>
<feature type="coiled-coil region" evidence="6">
    <location>
        <begin position="23"/>
        <end position="128"/>
    </location>
</feature>
<organism evidence="9 10">
    <name type="scientific">Salipaludibacillus agaradhaerens</name>
    <name type="common">Bacillus agaradhaerens</name>
    <dbReference type="NCBI Taxonomy" id="76935"/>
    <lineage>
        <taxon>Bacteria</taxon>
        <taxon>Bacillati</taxon>
        <taxon>Bacillota</taxon>
        <taxon>Bacilli</taxon>
        <taxon>Bacillales</taxon>
        <taxon>Bacillaceae</taxon>
    </lineage>
</organism>
<dbReference type="RefSeq" id="WP_257820573.1">
    <property type="nucleotide sequence ID" value="NZ_JABXYM010000001.1"/>
</dbReference>
<evidence type="ECO:0000256" key="5">
    <source>
        <dbReference type="ARBA" id="ARBA00022807"/>
    </source>
</evidence>
<dbReference type="PROSITE" id="PS51935">
    <property type="entry name" value="NLPC_P60"/>
    <property type="match status" value="1"/>
</dbReference>
<keyword evidence="6" id="KW-0175">Coiled coil</keyword>
<keyword evidence="3" id="KW-0732">Signal</keyword>